<organism evidence="2 3">
    <name type="scientific">Bacteroides sedimenti</name>
    <dbReference type="NCBI Taxonomy" id="2136147"/>
    <lineage>
        <taxon>Bacteria</taxon>
        <taxon>Pseudomonadati</taxon>
        <taxon>Bacteroidota</taxon>
        <taxon>Bacteroidia</taxon>
        <taxon>Bacteroidales</taxon>
        <taxon>Bacteroidaceae</taxon>
        <taxon>Bacteroides</taxon>
    </lineage>
</organism>
<protein>
    <recommendedName>
        <fullName evidence="4">T9SS type A sorting domain-containing protein</fullName>
    </recommendedName>
</protein>
<dbReference type="EMBL" id="AP028055">
    <property type="protein sequence ID" value="BEG99377.1"/>
    <property type="molecule type" value="Genomic_DNA"/>
</dbReference>
<evidence type="ECO:0000313" key="3">
    <source>
        <dbReference type="Proteomes" id="UP001496674"/>
    </source>
</evidence>
<dbReference type="Proteomes" id="UP001496674">
    <property type="component" value="Chromosome"/>
</dbReference>
<accession>A0ABM8IBK1</accession>
<proteinExistence type="predicted"/>
<name>A0ABM8IBK1_9BACE</name>
<evidence type="ECO:0000256" key="1">
    <source>
        <dbReference type="SAM" id="SignalP"/>
    </source>
</evidence>
<feature type="signal peptide" evidence="1">
    <location>
        <begin position="1"/>
        <end position="17"/>
    </location>
</feature>
<evidence type="ECO:0000313" key="2">
    <source>
        <dbReference type="EMBL" id="BEG99377.1"/>
    </source>
</evidence>
<feature type="chain" id="PRO_5046726923" description="T9SS type A sorting domain-containing protein" evidence="1">
    <location>
        <begin position="18"/>
        <end position="1138"/>
    </location>
</feature>
<dbReference type="NCBIfam" id="TIGR04183">
    <property type="entry name" value="Por_Secre_tail"/>
    <property type="match status" value="1"/>
</dbReference>
<reference evidence="2 3" key="1">
    <citation type="submission" date="2023-04" db="EMBL/GenBank/DDBJ databases">
        <title>Draft genome sequence of acteroides sedimenti strain YN3PY1.</title>
        <authorList>
            <person name="Yoshida N."/>
        </authorList>
    </citation>
    <scope>NUCLEOTIDE SEQUENCE [LARGE SCALE GENOMIC DNA]</scope>
    <source>
        <strain evidence="2 3">YN3PY1</strain>
    </source>
</reference>
<evidence type="ECO:0008006" key="4">
    <source>
        <dbReference type="Google" id="ProtNLM"/>
    </source>
</evidence>
<keyword evidence="3" id="KW-1185">Reference proteome</keyword>
<gene>
    <name evidence="2" type="ORF">BSYN_16420</name>
</gene>
<dbReference type="InterPro" id="IPR026444">
    <property type="entry name" value="Secre_tail"/>
</dbReference>
<sequence length="1138" mass="121411">MGIIAIILLLVPMVAKGATITSKAAGGDWTKPSTWVNNKVPTAEDNVVIATTNTNNVNYKSTGNQSTIDCASLVINSGSILLLDKKSGFWVSGSTTNAGSILWVSNPSFFPMFITGDLVNSGTLDLRGPNQNGSSTLKLTGGMVNTGTLIFETANVYFIDSNSATSSVDGFTTNGSIFMQRTAGSVVFAGNVSGKSLIVSGNGGTLNLGIGHNHTIPTDVSVTAGTLNGGSSTLNVGGNWTINGGTFTPASSTINFYGATVATIGASSFNNVTFSDSGVKTAGGDFTIIGNWINNNINFNLNSKSVSFIGSGPTPQTIGGTVITSFNNITINNIGPGVTLGNNETVTETLNLIKGLITTGSNTITVTNPSSGSITGASVSSYVNGKLARVYTAIGSKIFPIGKGGNYRPLNLEYTALTGTSTVAVEQIEGLIPGTFPQWTRPFALRYWTISQSGGSAFSFKLTLDGTGWWVKSPNMLKGDGNTNKGYPVTHTTDLKYTNVNPFTEFGNFGLGGWGIYWIGTGADNKWSTPENWSSSSVPVSTDCIYIPQSVPKYPLISGVKTTNDVTIGDSLMIADGATVTLDPGPVMTIQPEAILVQTAGNAKIILNSGSTYLNLSSSTPRLEVKREFTGTKGWRMVASPVPATFGSMFQAPLVTQGFTGSTYPALQPNLLWWDETDGGTTLQGWRKPSSMTENMVNGKGYFHYLFNGAGIIGGGNYLDLLPQTISLTGIENYNGSGNFSYNLTYTPRNAQQGPTSSTDTTYYDINSLDQGWNLIGNPTASTLDWDITGSAWTKTYLDNTIYVWDPSANGGNGDYLAWNGTTGVGNGKIAPFQAFWVHANAASPLLSFNNAAKSNATSIFTRSESLDENISVPITLTADQMKTTSFISFENNGVVGPDNQDGYRLEPMNSSWLELFTLSSSKHVSPLVINNLPPLSDNSVISIPLYVGGVVDGTGINGNYTLQWQLPDNWPSGWYINLQDNRNSKVVSMNDNAEYTFNYATPTTKSVSVQQSYIPGRLIRPVSQRSLTRSNTELPPFSIVISKVNSEYLAPIPRLLPNYPNPFRESTAVRFSLPEGAHVRICLYDLRGTLIDVLTDADYPSGFTEIQWQAGGKSPGVYLIRFISGDTAESRKMILMN</sequence>
<keyword evidence="1" id="KW-0732">Signal</keyword>